<keyword evidence="6 7" id="KW-0131">Cell cycle</keyword>
<keyword evidence="10" id="KW-1185">Reference proteome</keyword>
<feature type="region of interest" description="Disordered" evidence="8">
    <location>
        <begin position="203"/>
        <end position="230"/>
    </location>
</feature>
<evidence type="ECO:0000313" key="9">
    <source>
        <dbReference type="EMBL" id="SCV00352.1"/>
    </source>
</evidence>
<dbReference type="PANTHER" id="PTHR28124">
    <property type="entry name" value="DNA REPLICATION REGULATOR SLD2"/>
    <property type="match status" value="1"/>
</dbReference>
<feature type="compositionally biased region" description="Acidic residues" evidence="8">
    <location>
        <begin position="203"/>
        <end position="217"/>
    </location>
</feature>
<keyword evidence="4 7" id="KW-0235">DNA replication</keyword>
<dbReference type="EMBL" id="LT598469">
    <property type="protein sequence ID" value="SCV00352.1"/>
    <property type="molecule type" value="Genomic_DNA"/>
</dbReference>
<name>A0A1G4K8H7_9SACH</name>
<evidence type="ECO:0000256" key="8">
    <source>
        <dbReference type="SAM" id="MobiDB-lite"/>
    </source>
</evidence>
<dbReference type="Gene3D" id="1.10.10.1460">
    <property type="match status" value="1"/>
</dbReference>
<proteinExistence type="inferred from homology"/>
<dbReference type="PANTHER" id="PTHR28124:SF1">
    <property type="entry name" value="DNA REPLICATION REGULATOR SLD2"/>
    <property type="match status" value="1"/>
</dbReference>
<dbReference type="Pfam" id="PF11719">
    <property type="entry name" value="Drc1-Sld2"/>
    <property type="match status" value="1"/>
</dbReference>
<evidence type="ECO:0000256" key="1">
    <source>
        <dbReference type="ARBA" id="ARBA00004123"/>
    </source>
</evidence>
<feature type="compositionally biased region" description="Basic residues" evidence="8">
    <location>
        <begin position="295"/>
        <end position="314"/>
    </location>
</feature>
<keyword evidence="5 7" id="KW-0539">Nucleus</keyword>
<evidence type="ECO:0000256" key="5">
    <source>
        <dbReference type="ARBA" id="ARBA00023242"/>
    </source>
</evidence>
<organism evidence="9 10">
    <name type="scientific">Lachancea mirantina</name>
    <dbReference type="NCBI Taxonomy" id="1230905"/>
    <lineage>
        <taxon>Eukaryota</taxon>
        <taxon>Fungi</taxon>
        <taxon>Dikarya</taxon>
        <taxon>Ascomycota</taxon>
        <taxon>Saccharomycotina</taxon>
        <taxon>Saccharomycetes</taxon>
        <taxon>Saccharomycetales</taxon>
        <taxon>Saccharomycetaceae</taxon>
        <taxon>Lachancea</taxon>
    </lineage>
</organism>
<gene>
    <name evidence="9" type="ORF">LAMI_0G04456G</name>
</gene>
<dbReference type="InterPro" id="IPR021110">
    <property type="entry name" value="DNA_rep_checkpnt_protein"/>
</dbReference>
<dbReference type="OrthoDB" id="8775810at2759"/>
<feature type="compositionally biased region" description="Low complexity" evidence="8">
    <location>
        <begin position="264"/>
        <end position="279"/>
    </location>
</feature>
<dbReference type="Proteomes" id="UP000191024">
    <property type="component" value="Chromosome G"/>
</dbReference>
<comment type="subcellular location">
    <subcellularLocation>
        <location evidence="1 7">Nucleus</location>
    </subcellularLocation>
</comment>
<feature type="compositionally biased region" description="Basic and acidic residues" evidence="8">
    <location>
        <begin position="49"/>
        <end position="64"/>
    </location>
</feature>
<feature type="region of interest" description="Disordered" evidence="8">
    <location>
        <begin position="264"/>
        <end position="314"/>
    </location>
</feature>
<comment type="similarity">
    <text evidence="2 7">Belongs to the SLD2 family.</text>
</comment>
<dbReference type="CDD" id="cd22289">
    <property type="entry name" value="RecQL4_SLD2_NTD"/>
    <property type="match status" value="1"/>
</dbReference>
<dbReference type="FunFam" id="1.10.10.1460:FF:000001">
    <property type="entry name" value="DNA replication regulator Sld2"/>
    <property type="match status" value="1"/>
</dbReference>
<dbReference type="GO" id="GO:0006270">
    <property type="term" value="P:DNA replication initiation"/>
    <property type="evidence" value="ECO:0007669"/>
    <property type="project" value="UniProtKB-UniRule"/>
</dbReference>
<sequence length="314" mass="35913">MLSELKIALKKWERDFERGNGKPPTHEDIKSFPEIKQKYKQYALLKNERRGSLKKAEETPRRGDGGILELGPTPQIYGKAISVFDMNMSPKSDAALEHNDVDEEAIPVRRNLNLGLQESPKLNAKLNAKFPEYSPVKLDVSLKMHITPRKDSKAGGDIISPINKHHQKSLATLAREHKEIMEEVKNWSDDEVVSGKIRDVFAEDQETESEVEEEPQDQESFRKKRSRRHILRPAKQLQKLQSETEPHLPDLHETMAQLKNGATTVLTTPASTTTPLSSRKSNRKSKYNLVSNNFRRLKLPKGKGKGNRRFGRRR</sequence>
<dbReference type="GO" id="GO:0003697">
    <property type="term" value="F:single-stranded DNA binding"/>
    <property type="evidence" value="ECO:0007669"/>
    <property type="project" value="TreeGrafter"/>
</dbReference>
<evidence type="ECO:0000256" key="6">
    <source>
        <dbReference type="ARBA" id="ARBA00023306"/>
    </source>
</evidence>
<dbReference type="GO" id="GO:0031261">
    <property type="term" value="C:DNA replication preinitiation complex"/>
    <property type="evidence" value="ECO:0007669"/>
    <property type="project" value="TreeGrafter"/>
</dbReference>
<feature type="region of interest" description="Disordered" evidence="8">
    <location>
        <begin position="49"/>
        <end position="70"/>
    </location>
</feature>
<reference evidence="9 10" key="1">
    <citation type="submission" date="2016-03" db="EMBL/GenBank/DDBJ databases">
        <authorList>
            <person name="Devillers H."/>
        </authorList>
    </citation>
    <scope>NUCLEOTIDE SEQUENCE [LARGE SCALE GENOMIC DNA]</scope>
    <source>
        <strain evidence="9">CBS 11717</strain>
    </source>
</reference>
<dbReference type="GO" id="GO:0003688">
    <property type="term" value="F:DNA replication origin binding"/>
    <property type="evidence" value="ECO:0007669"/>
    <property type="project" value="TreeGrafter"/>
</dbReference>
<evidence type="ECO:0000256" key="2">
    <source>
        <dbReference type="ARBA" id="ARBA00007276"/>
    </source>
</evidence>
<protein>
    <recommendedName>
        <fullName evidence="3 7">DNA replication regulator SLD2</fullName>
    </recommendedName>
</protein>
<dbReference type="GO" id="GO:0000727">
    <property type="term" value="P:double-strand break repair via break-induced replication"/>
    <property type="evidence" value="ECO:0007669"/>
    <property type="project" value="TreeGrafter"/>
</dbReference>
<dbReference type="GO" id="GO:1902977">
    <property type="term" value="P:mitotic DNA replication preinitiation complex assembly"/>
    <property type="evidence" value="ECO:0007669"/>
    <property type="project" value="TreeGrafter"/>
</dbReference>
<evidence type="ECO:0000256" key="4">
    <source>
        <dbReference type="ARBA" id="ARBA00022705"/>
    </source>
</evidence>
<dbReference type="AlphaFoldDB" id="A0A1G4K8H7"/>
<evidence type="ECO:0000313" key="10">
    <source>
        <dbReference type="Proteomes" id="UP000191024"/>
    </source>
</evidence>
<dbReference type="InterPro" id="IPR040203">
    <property type="entry name" value="Sld2"/>
</dbReference>
<comment type="function">
    <text evidence="7">Has a role in the initiation of DNA replication. Required at S-phase checkpoint.</text>
</comment>
<evidence type="ECO:0000256" key="3">
    <source>
        <dbReference type="ARBA" id="ARBA00018363"/>
    </source>
</evidence>
<evidence type="ECO:0000256" key="7">
    <source>
        <dbReference type="RuleBase" id="RU367067"/>
    </source>
</evidence>
<accession>A0A1G4K8H7</accession>